<evidence type="ECO:0000259" key="6">
    <source>
        <dbReference type="PROSITE" id="PS01124"/>
    </source>
</evidence>
<dbReference type="InterPro" id="IPR018062">
    <property type="entry name" value="HTH_AraC-typ_CS"/>
</dbReference>
<keyword evidence="2" id="KW-0805">Transcription regulation</keyword>
<dbReference type="InterPro" id="IPR003313">
    <property type="entry name" value="AraC-bd"/>
</dbReference>
<feature type="domain" description="HTH araC/xylS-type" evidence="6">
    <location>
        <begin position="172"/>
        <end position="269"/>
    </location>
</feature>
<dbReference type="SMART" id="SM00342">
    <property type="entry name" value="HTH_ARAC"/>
    <property type="match status" value="1"/>
</dbReference>
<protein>
    <submittedName>
        <fullName evidence="7">AraC family transcriptional regulator</fullName>
    </submittedName>
</protein>
<evidence type="ECO:0000313" key="7">
    <source>
        <dbReference type="EMBL" id="OZI35623.1"/>
    </source>
</evidence>
<dbReference type="PROSITE" id="PS00041">
    <property type="entry name" value="HTH_ARAC_FAMILY_1"/>
    <property type="match status" value="1"/>
</dbReference>
<dbReference type="CDD" id="cd06124">
    <property type="entry name" value="cupin_NimR-like_N"/>
    <property type="match status" value="1"/>
</dbReference>
<dbReference type="InterPro" id="IPR018060">
    <property type="entry name" value="HTH_AraC"/>
</dbReference>
<keyword evidence="3" id="KW-0238">DNA-binding</keyword>
<dbReference type="Gene3D" id="1.10.10.60">
    <property type="entry name" value="Homeodomain-like"/>
    <property type="match status" value="2"/>
</dbReference>
<comment type="caution">
    <text evidence="7">The sequence shown here is derived from an EMBL/GenBank/DDBJ whole genome shotgun (WGS) entry which is preliminary data.</text>
</comment>
<dbReference type="SUPFAM" id="SSF51182">
    <property type="entry name" value="RmlC-like cupins"/>
    <property type="match status" value="1"/>
</dbReference>
<dbReference type="PROSITE" id="PS01124">
    <property type="entry name" value="HTH_ARAC_FAMILY_2"/>
    <property type="match status" value="1"/>
</dbReference>
<dbReference type="PANTHER" id="PTHR11019">
    <property type="entry name" value="HTH-TYPE TRANSCRIPTIONAL REGULATOR NIMR"/>
    <property type="match status" value="1"/>
</dbReference>
<reference evidence="7 8" key="1">
    <citation type="submission" date="2017-05" db="EMBL/GenBank/DDBJ databases">
        <title>Complete and WGS of Bordetella genogroups.</title>
        <authorList>
            <person name="Spilker T."/>
            <person name="LiPuma J."/>
        </authorList>
    </citation>
    <scope>NUCLEOTIDE SEQUENCE [LARGE SCALE GENOMIC DNA]</scope>
    <source>
        <strain evidence="7 8">AU17610</strain>
    </source>
</reference>
<dbReference type="GO" id="GO:0043565">
    <property type="term" value="F:sequence-specific DNA binding"/>
    <property type="evidence" value="ECO:0007669"/>
    <property type="project" value="InterPro"/>
</dbReference>
<dbReference type="PANTHER" id="PTHR11019:SF159">
    <property type="entry name" value="TRANSCRIPTIONAL REGULATOR-RELATED"/>
    <property type="match status" value="1"/>
</dbReference>
<evidence type="ECO:0000313" key="8">
    <source>
        <dbReference type="Proteomes" id="UP000217005"/>
    </source>
</evidence>
<gene>
    <name evidence="7" type="ORF">CEG14_11180</name>
</gene>
<dbReference type="PRINTS" id="PR00032">
    <property type="entry name" value="HTHARAC"/>
</dbReference>
<evidence type="ECO:0000256" key="2">
    <source>
        <dbReference type="ARBA" id="ARBA00023015"/>
    </source>
</evidence>
<keyword evidence="5" id="KW-0804">Transcription</keyword>
<keyword evidence="4" id="KW-0010">Activator</keyword>
<evidence type="ECO:0000256" key="5">
    <source>
        <dbReference type="ARBA" id="ARBA00023163"/>
    </source>
</evidence>
<name>A0A261SGY9_9BORD</name>
<organism evidence="7 8">
    <name type="scientific">Bordetella genomosp. 1</name>
    <dbReference type="NCBI Taxonomy" id="1395607"/>
    <lineage>
        <taxon>Bacteria</taxon>
        <taxon>Pseudomonadati</taxon>
        <taxon>Pseudomonadota</taxon>
        <taxon>Betaproteobacteria</taxon>
        <taxon>Burkholderiales</taxon>
        <taxon>Alcaligenaceae</taxon>
        <taxon>Bordetella</taxon>
    </lineage>
</organism>
<evidence type="ECO:0000256" key="1">
    <source>
        <dbReference type="ARBA" id="ARBA00022491"/>
    </source>
</evidence>
<evidence type="ECO:0000256" key="4">
    <source>
        <dbReference type="ARBA" id="ARBA00023159"/>
    </source>
</evidence>
<dbReference type="Pfam" id="PF02311">
    <property type="entry name" value="AraC_binding"/>
    <property type="match status" value="1"/>
</dbReference>
<keyword evidence="1" id="KW-0678">Repressor</keyword>
<dbReference type="GO" id="GO:0003700">
    <property type="term" value="F:DNA-binding transcription factor activity"/>
    <property type="evidence" value="ECO:0007669"/>
    <property type="project" value="InterPro"/>
</dbReference>
<sequence>MKIDIPLSHLAAEDCRALEQSLHAAPTGAVTGVAVAYPPGHRVPAHQHDYSQLLYAAEGLMHVEASTGRWVVPPTTAVWIGPNVAHGFTVQRSARVYGIFVAPGLEPDLSINNGVIQVSALLRALILRVAQAGPGIGASRHGQLMSALLLEELSTRDALPFFLPWPKDARLAKVCDALSAEPGQSLGLDDWAATLAMSGKTLHRHFVQDTGMTFGRWRQRLRLLRALDALLEGEPILQVALRCGYQSHSAFTLAFRQHFGMAPSVFARQGQAALEAEPAA</sequence>
<dbReference type="OrthoDB" id="2536004at2"/>
<dbReference type="SUPFAM" id="SSF46689">
    <property type="entry name" value="Homeodomain-like"/>
    <property type="match status" value="1"/>
</dbReference>
<dbReference type="Proteomes" id="UP000217005">
    <property type="component" value="Unassembled WGS sequence"/>
</dbReference>
<dbReference type="Pfam" id="PF12833">
    <property type="entry name" value="HTH_18"/>
    <property type="match status" value="1"/>
</dbReference>
<dbReference type="InterPro" id="IPR011051">
    <property type="entry name" value="RmlC_Cupin_sf"/>
</dbReference>
<accession>A0A261SGY9</accession>
<dbReference type="InterPro" id="IPR009057">
    <property type="entry name" value="Homeodomain-like_sf"/>
</dbReference>
<dbReference type="InterPro" id="IPR014710">
    <property type="entry name" value="RmlC-like_jellyroll"/>
</dbReference>
<dbReference type="RefSeq" id="WP_094826432.1">
    <property type="nucleotide sequence ID" value="NZ_NEVL01000003.1"/>
</dbReference>
<proteinExistence type="predicted"/>
<dbReference type="FunFam" id="1.10.10.60:FF:000132">
    <property type="entry name" value="AraC family transcriptional regulator"/>
    <property type="match status" value="1"/>
</dbReference>
<dbReference type="Gene3D" id="2.60.120.10">
    <property type="entry name" value="Jelly Rolls"/>
    <property type="match status" value="1"/>
</dbReference>
<dbReference type="EMBL" id="NEVL01000003">
    <property type="protein sequence ID" value="OZI35623.1"/>
    <property type="molecule type" value="Genomic_DNA"/>
</dbReference>
<evidence type="ECO:0000256" key="3">
    <source>
        <dbReference type="ARBA" id="ARBA00023125"/>
    </source>
</evidence>
<dbReference type="AlphaFoldDB" id="A0A261SGY9"/>
<dbReference type="InterPro" id="IPR020449">
    <property type="entry name" value="Tscrpt_reg_AraC-type_HTH"/>
</dbReference>